<evidence type="ECO:0000313" key="2">
    <source>
        <dbReference type="Proteomes" id="UP000008080"/>
    </source>
</evidence>
<reference evidence="1 2" key="1">
    <citation type="journal article" date="2004" name="Science">
        <title>A predator unmasked: life cycle of Bdellovibrio bacteriovorus from a genomic perspective.</title>
        <authorList>
            <person name="Rendulic S."/>
            <person name="Jagtap P."/>
            <person name="Rosinus A."/>
            <person name="Eppinger M."/>
            <person name="Baar C."/>
            <person name="Lanz C."/>
            <person name="Keller H."/>
            <person name="Lambert C."/>
            <person name="Evans K.J."/>
            <person name="Goesmann A."/>
            <person name="Meyer F."/>
            <person name="Sockett R.E."/>
            <person name="Schuster S.C."/>
        </authorList>
    </citation>
    <scope>NUCLEOTIDE SEQUENCE [LARGE SCALE GENOMIC DNA]</scope>
    <source>
        <strain evidence="2">ATCC 15356 / DSM 50701 / NCIMB 9529 / HD100</strain>
    </source>
</reference>
<gene>
    <name evidence="1" type="ordered locus">Bd2383</name>
</gene>
<dbReference type="KEGG" id="bba:Bd2383"/>
<evidence type="ECO:0000313" key="1">
    <source>
        <dbReference type="EMBL" id="CAE80202.1"/>
    </source>
</evidence>
<protein>
    <submittedName>
        <fullName evidence="1">Uncharacterized protein</fullName>
    </submittedName>
</protein>
<dbReference type="STRING" id="264462.Bd2383"/>
<dbReference type="Proteomes" id="UP000008080">
    <property type="component" value="Chromosome"/>
</dbReference>
<dbReference type="AlphaFoldDB" id="Q6MKK5"/>
<accession>Q6MKK5</accession>
<keyword evidence="2" id="KW-1185">Reference proteome</keyword>
<name>Q6MKK5_BDEBA</name>
<proteinExistence type="predicted"/>
<dbReference type="HOGENOM" id="CLU_1281086_0_0_7"/>
<organism evidence="1 2">
    <name type="scientific">Bdellovibrio bacteriovorus (strain ATCC 15356 / DSM 50701 / NCIMB 9529 / HD100)</name>
    <dbReference type="NCBI Taxonomy" id="264462"/>
    <lineage>
        <taxon>Bacteria</taxon>
        <taxon>Pseudomonadati</taxon>
        <taxon>Bdellovibrionota</taxon>
        <taxon>Bdellovibrionia</taxon>
        <taxon>Bdellovibrionales</taxon>
        <taxon>Pseudobdellovibrionaceae</taxon>
        <taxon>Bdellovibrio</taxon>
    </lineage>
</organism>
<sequence length="215" mass="24214">MVVLGNSLYPEIMKIILIAGLFLFANNAFSSQELAQIIACHEALDGKSDSRTFKLEVTSPTPFTLISGKKIYFITDQSVSALEHKYAGQSMTVKLEEKGQVFYRTISFQKDGTIGNVSFDETTPEAKAQAVSARAQLDPDSIALLKKELLRQMNSVTGEYQNKYDPEDTLHALNICRQIKSKELEESIDKQSAFYEKLLRRKASYKFQKDKSGHK</sequence>
<dbReference type="EMBL" id="BX842652">
    <property type="protein sequence ID" value="CAE80202.1"/>
    <property type="molecule type" value="Genomic_DNA"/>
</dbReference>